<dbReference type="Gene3D" id="2.60.40.1180">
    <property type="entry name" value="Golgi alpha-mannosidase II"/>
    <property type="match status" value="1"/>
</dbReference>
<dbReference type="InterPro" id="IPR017853">
    <property type="entry name" value="GH"/>
</dbReference>
<evidence type="ECO:0000256" key="7">
    <source>
        <dbReference type="ARBA" id="ARBA00023295"/>
    </source>
</evidence>
<evidence type="ECO:0000259" key="13">
    <source>
        <dbReference type="Pfam" id="PF08532"/>
    </source>
</evidence>
<dbReference type="STRING" id="553385.GCA_000591415_03114"/>
<dbReference type="Pfam" id="PF08532">
    <property type="entry name" value="Glyco_hydro_42M"/>
    <property type="match status" value="1"/>
</dbReference>
<comment type="catalytic activity">
    <reaction evidence="1 8">
        <text>Hydrolysis of terminal non-reducing beta-D-galactose residues in beta-D-galactosides.</text>
        <dbReference type="EC" id="3.2.1.23"/>
    </reaction>
</comment>
<evidence type="ECO:0000256" key="3">
    <source>
        <dbReference type="ARBA" id="ARBA00012756"/>
    </source>
</evidence>
<dbReference type="PANTHER" id="PTHR36447:SF2">
    <property type="entry name" value="BETA-GALACTOSIDASE YESZ"/>
    <property type="match status" value="1"/>
</dbReference>
<feature type="binding site" evidence="10">
    <location>
        <position position="141"/>
    </location>
    <ligand>
        <name>substrate</name>
    </ligand>
</feature>
<proteinExistence type="inferred from homology"/>
<dbReference type="EMBL" id="VNFH01000007">
    <property type="protein sequence ID" value="TVU69635.1"/>
    <property type="molecule type" value="Genomic_DNA"/>
</dbReference>
<reference evidence="14 15" key="1">
    <citation type="submission" date="2019-07" db="EMBL/GenBank/DDBJ databases">
        <title>Diversity of Bacteria from Kongsfjorden, Arctic.</title>
        <authorList>
            <person name="Yu Y."/>
        </authorList>
    </citation>
    <scope>NUCLEOTIDE SEQUENCE [LARGE SCALE GENOMIC DNA]</scope>
    <source>
        <strain evidence="14 15">SM1923</strain>
    </source>
</reference>
<dbReference type="InterPro" id="IPR013529">
    <property type="entry name" value="Glyco_hydro_42_N"/>
</dbReference>
<dbReference type="Proteomes" id="UP000319941">
    <property type="component" value="Unassembled WGS sequence"/>
</dbReference>
<dbReference type="GO" id="GO:0009341">
    <property type="term" value="C:beta-galactosidase complex"/>
    <property type="evidence" value="ECO:0007669"/>
    <property type="project" value="InterPro"/>
</dbReference>
<dbReference type="Gene3D" id="3.20.20.80">
    <property type="entry name" value="Glycosidases"/>
    <property type="match status" value="1"/>
</dbReference>
<keyword evidence="15" id="KW-1185">Reference proteome</keyword>
<sequence length="665" mass="74724">MQLGVCYYPEHWPRERWAQDALEMVEAGIRIVRIGEFAWSRLEPTSGDLHFEWLDEAVDVLAKAGLKIVMGTPTATPPKWLVDAHPEILAVDAQGDVRGYGSRRHYCFSSPVYRTLSERIVRLMAERYAHHPAIMAWQTDNEYGCHDTILSYSAAARARFPEWLEARYGTVQALNDAWGTVFWSMEVTRFDQVEAPVGTVTEPHPAIVLDYRRFCSDMVVEYNRLQVATLRTAGISVDIVHNFMGLFTEFDHFDVAQDLDIASWDSYPLGFLERGAHDEATKGFYRQQGHPDFAGFHHDLYRAMCKGRWWVMEQQPGPVNWALSNAAPLPGMVRLWSHEAFAHGAEVVSYFRWRQAPFAQEQMHAGLLRCDGTPASAWTELLQVRDELAAMASHDDAADQHSTPVTERASVALMFDYASIWACQIQPHAENFDALELHLSWYSALRRLGLDVDIVSPRDEVMDYPLIVLPCQVIADETLATRLNAARDRGSRIVIGARSGSRTQDLQIPEQLAPGALATLTGVTVDRVDGLRPATHPTITLANGHRGHALRWRDLLDRQRTTASVVMRFDDGEPAITHQQGISYLTAWLDEDSLLALLEAECRAANIATFALPQGVRFRRRGALCFAFNYAPEARWLPDELVADASYVTGGQQLPAAGVSIWRAS</sequence>
<keyword evidence="7 8" id="KW-0326">Glycosidase</keyword>
<dbReference type="InterPro" id="IPR013780">
    <property type="entry name" value="Glyco_hydro_b"/>
</dbReference>
<gene>
    <name evidence="14" type="ORF">FQP86_11035</name>
</gene>
<evidence type="ECO:0000256" key="11">
    <source>
        <dbReference type="PIRSR" id="PIRSR001084-3"/>
    </source>
</evidence>
<dbReference type="GO" id="GO:0005975">
    <property type="term" value="P:carbohydrate metabolic process"/>
    <property type="evidence" value="ECO:0007669"/>
    <property type="project" value="InterPro"/>
</dbReference>
<dbReference type="Gene3D" id="3.40.50.880">
    <property type="match status" value="1"/>
</dbReference>
<dbReference type="SUPFAM" id="SSF51011">
    <property type="entry name" value="Glycosyl hydrolase domain"/>
    <property type="match status" value="1"/>
</dbReference>
<dbReference type="AlphaFoldDB" id="A0A558HKI0"/>
<feature type="binding site" evidence="10">
    <location>
        <position position="321"/>
    </location>
    <ligand>
        <name>substrate</name>
    </ligand>
</feature>
<accession>A0A558HKI0</accession>
<evidence type="ECO:0000256" key="9">
    <source>
        <dbReference type="PIRSR" id="PIRSR001084-1"/>
    </source>
</evidence>
<dbReference type="InterPro" id="IPR013738">
    <property type="entry name" value="Beta_galactosidase_Trimer"/>
</dbReference>
<evidence type="ECO:0000256" key="8">
    <source>
        <dbReference type="PIRNR" id="PIRNR001084"/>
    </source>
</evidence>
<organism evidence="14 15">
    <name type="scientific">Cobetia crustatorum</name>
    <dbReference type="NCBI Taxonomy" id="553385"/>
    <lineage>
        <taxon>Bacteria</taxon>
        <taxon>Pseudomonadati</taxon>
        <taxon>Pseudomonadota</taxon>
        <taxon>Gammaproteobacteria</taxon>
        <taxon>Oceanospirillales</taxon>
        <taxon>Halomonadaceae</taxon>
        <taxon>Cobetia</taxon>
    </lineage>
</organism>
<comment type="caution">
    <text evidence="14">The sequence shown here is derived from an EMBL/GenBank/DDBJ whole genome shotgun (WGS) entry which is preliminary data.</text>
</comment>
<evidence type="ECO:0000256" key="1">
    <source>
        <dbReference type="ARBA" id="ARBA00001412"/>
    </source>
</evidence>
<dbReference type="GO" id="GO:0004565">
    <property type="term" value="F:beta-galactosidase activity"/>
    <property type="evidence" value="ECO:0007669"/>
    <property type="project" value="UniProtKB-EC"/>
</dbReference>
<keyword evidence="6 11" id="KW-0862">Zinc</keyword>
<dbReference type="Pfam" id="PF02449">
    <property type="entry name" value="Glyco_hydro_42"/>
    <property type="match status" value="1"/>
</dbReference>
<dbReference type="GO" id="GO:0046872">
    <property type="term" value="F:metal ion binding"/>
    <property type="evidence" value="ECO:0007669"/>
    <property type="project" value="UniProtKB-KW"/>
</dbReference>
<dbReference type="SUPFAM" id="SSF51445">
    <property type="entry name" value="(Trans)glycosidases"/>
    <property type="match status" value="1"/>
</dbReference>
<dbReference type="CDD" id="cd03143">
    <property type="entry name" value="A4_beta-galactosidase_middle_domain"/>
    <property type="match status" value="1"/>
</dbReference>
<evidence type="ECO:0000313" key="15">
    <source>
        <dbReference type="Proteomes" id="UP000319941"/>
    </source>
</evidence>
<feature type="domain" description="Glycoside hydrolase family 42 N-terminal" evidence="12">
    <location>
        <begin position="6"/>
        <end position="390"/>
    </location>
</feature>
<evidence type="ECO:0000256" key="2">
    <source>
        <dbReference type="ARBA" id="ARBA00005940"/>
    </source>
</evidence>
<feature type="domain" description="Beta-galactosidase trimerisation" evidence="13">
    <location>
        <begin position="409"/>
        <end position="606"/>
    </location>
</feature>
<dbReference type="InterPro" id="IPR003476">
    <property type="entry name" value="Glyco_hydro_42"/>
</dbReference>
<dbReference type="PIRSF" id="PIRSF001084">
    <property type="entry name" value="B-galactosidase"/>
    <property type="match status" value="1"/>
</dbReference>
<protein>
    <recommendedName>
        <fullName evidence="3 8">Beta-galactosidase</fullName>
        <shortName evidence="8">Beta-gal</shortName>
        <ecNumber evidence="3 8">3.2.1.23</ecNumber>
    </recommendedName>
</protein>
<feature type="active site" description="Proton donor" evidence="9">
    <location>
        <position position="142"/>
    </location>
</feature>
<dbReference type="PANTHER" id="PTHR36447">
    <property type="entry name" value="BETA-GALACTOSIDASE GANA"/>
    <property type="match status" value="1"/>
</dbReference>
<dbReference type="RefSeq" id="WP_144727657.1">
    <property type="nucleotide sequence ID" value="NZ_CAWOWR010000127.1"/>
</dbReference>
<feature type="binding site" evidence="11">
    <location>
        <position position="107"/>
    </location>
    <ligand>
        <name>Zn(2+)</name>
        <dbReference type="ChEBI" id="CHEBI:29105"/>
    </ligand>
</feature>
<dbReference type="OrthoDB" id="9800974at2"/>
<name>A0A558HKI0_9GAMM</name>
<evidence type="ECO:0000256" key="6">
    <source>
        <dbReference type="ARBA" id="ARBA00022833"/>
    </source>
</evidence>
<dbReference type="SUPFAM" id="SSF52317">
    <property type="entry name" value="Class I glutamine amidotransferase-like"/>
    <property type="match status" value="1"/>
</dbReference>
<evidence type="ECO:0000256" key="4">
    <source>
        <dbReference type="ARBA" id="ARBA00022723"/>
    </source>
</evidence>
<feature type="binding site" evidence="10">
    <location>
        <position position="103"/>
    </location>
    <ligand>
        <name>substrate</name>
    </ligand>
</feature>
<dbReference type="EC" id="3.2.1.23" evidence="3 8"/>
<evidence type="ECO:0000313" key="14">
    <source>
        <dbReference type="EMBL" id="TVU69635.1"/>
    </source>
</evidence>
<keyword evidence="4 11" id="KW-0479">Metal-binding</keyword>
<evidence type="ECO:0000256" key="5">
    <source>
        <dbReference type="ARBA" id="ARBA00022801"/>
    </source>
</evidence>
<keyword evidence="5 8" id="KW-0378">Hydrolase</keyword>
<feature type="active site" description="Nucleophile" evidence="9">
    <location>
        <position position="313"/>
    </location>
</feature>
<evidence type="ECO:0000259" key="12">
    <source>
        <dbReference type="Pfam" id="PF02449"/>
    </source>
</evidence>
<evidence type="ECO:0000256" key="10">
    <source>
        <dbReference type="PIRSR" id="PIRSR001084-2"/>
    </source>
</evidence>
<dbReference type="InterPro" id="IPR029062">
    <property type="entry name" value="Class_I_gatase-like"/>
</dbReference>
<comment type="similarity">
    <text evidence="2 8">Belongs to the glycosyl hydrolase 42 family.</text>
</comment>